<name>A0ABQ1IQU0_9GAMM</name>
<feature type="chain" id="PRO_5045118159" evidence="1">
    <location>
        <begin position="23"/>
        <end position="593"/>
    </location>
</feature>
<keyword evidence="1" id="KW-0732">Signal</keyword>
<dbReference type="InterPro" id="IPR024077">
    <property type="entry name" value="Neurolysin/TOP_dom2"/>
</dbReference>
<sequence>MLKSISLVILSFSLLATANAVANPLALFVEQCLQYSPNLSALAQQSPDKAAINAVEFEKQTLALNNINDRIQYYRPFANDNLSKQGLLWCQLHLADELYALNTSNNTQQLIESMHLLESPYNQLAQRLENIQQTQWDLIEKSKLHSAQATVDQALSTRQLQIKFNSTECELTPQTHDHTQEQSQQSNINIHIAKYLHQQTNEQCRQKAWFAYQLRAKSKVHSALNVIHQLHQQRAQDKGYNNAAQLMLANSQLSPTNLKEFLDTQTASFSVAPWNLAQALSRTEKSPTITPVATKDYLARLLSQLSVFGIHTDLIKDSAIQTAELTQNTGEQKQHTQILRIWHHQRLLGEIYTYPHTSQEQQLHVKGQLIRQSVIGHQFGQYALSFPIQLTQQKQQKQLIDELSQAIVSLSQGGQFYLLTHKTQNQQHHAIASMWLSHYLTQFQHFAPPSEREKLIQNYQTQMRVFKSKVALAFYQHSRSINDLEWLTLKDDLSLAFTQGFGQPWPNATDTIYSFQAIANQGISYYLPLWQDAVAKLIINQASSTFSAVEIFNILVVNEAYLSFNDQLEQLIGAPIDPHSLIWRIKHVATAQE</sequence>
<reference evidence="3" key="1">
    <citation type="journal article" date="2019" name="Int. J. Syst. Evol. Microbiol.">
        <title>The Global Catalogue of Microorganisms (GCM) 10K type strain sequencing project: providing services to taxonomists for standard genome sequencing and annotation.</title>
        <authorList>
            <consortium name="The Broad Institute Genomics Platform"/>
            <consortium name="The Broad Institute Genome Sequencing Center for Infectious Disease"/>
            <person name="Wu L."/>
            <person name="Ma J."/>
        </authorList>
    </citation>
    <scope>NUCLEOTIDE SEQUENCE [LARGE SCALE GENOMIC DNA]</scope>
    <source>
        <strain evidence="3">CGMCC 1.15339</strain>
    </source>
</reference>
<proteinExistence type="predicted"/>
<evidence type="ECO:0000256" key="1">
    <source>
        <dbReference type="SAM" id="SignalP"/>
    </source>
</evidence>
<dbReference type="SUPFAM" id="SSF55486">
    <property type="entry name" value="Metalloproteases ('zincins'), catalytic domain"/>
    <property type="match status" value="1"/>
</dbReference>
<evidence type="ECO:0000313" key="3">
    <source>
        <dbReference type="Proteomes" id="UP000617555"/>
    </source>
</evidence>
<dbReference type="Proteomes" id="UP000617555">
    <property type="component" value="Unassembled WGS sequence"/>
</dbReference>
<accession>A0ABQ1IQU0</accession>
<dbReference type="Gene3D" id="1.10.1370.10">
    <property type="entry name" value="Neurolysin, domain 3"/>
    <property type="match status" value="1"/>
</dbReference>
<keyword evidence="3" id="KW-1185">Reference proteome</keyword>
<gene>
    <name evidence="2" type="ORF">GCM10011607_06560</name>
</gene>
<dbReference type="RefSeq" id="WP_188736909.1">
    <property type="nucleotide sequence ID" value="NZ_BMII01000004.1"/>
</dbReference>
<evidence type="ECO:0000313" key="2">
    <source>
        <dbReference type="EMBL" id="GGB48906.1"/>
    </source>
</evidence>
<comment type="caution">
    <text evidence="2">The sequence shown here is derived from an EMBL/GenBank/DDBJ whole genome shotgun (WGS) entry which is preliminary data.</text>
</comment>
<organism evidence="2 3">
    <name type="scientific">Shewanella inventionis</name>
    <dbReference type="NCBI Taxonomy" id="1738770"/>
    <lineage>
        <taxon>Bacteria</taxon>
        <taxon>Pseudomonadati</taxon>
        <taxon>Pseudomonadota</taxon>
        <taxon>Gammaproteobacteria</taxon>
        <taxon>Alteromonadales</taxon>
        <taxon>Shewanellaceae</taxon>
        <taxon>Shewanella</taxon>
    </lineage>
</organism>
<dbReference type="EMBL" id="BMII01000004">
    <property type="protein sequence ID" value="GGB48906.1"/>
    <property type="molecule type" value="Genomic_DNA"/>
</dbReference>
<protein>
    <submittedName>
        <fullName evidence="2">Zn-dependent oligopeptidase</fullName>
    </submittedName>
</protein>
<feature type="signal peptide" evidence="1">
    <location>
        <begin position="1"/>
        <end position="22"/>
    </location>
</feature>